<protein>
    <submittedName>
        <fullName evidence="2">Uncharacterized protein</fullName>
    </submittedName>
</protein>
<organism evidence="2 3">
    <name type="scientific">Austropuccinia psidii MF-1</name>
    <dbReference type="NCBI Taxonomy" id="1389203"/>
    <lineage>
        <taxon>Eukaryota</taxon>
        <taxon>Fungi</taxon>
        <taxon>Dikarya</taxon>
        <taxon>Basidiomycota</taxon>
        <taxon>Pucciniomycotina</taxon>
        <taxon>Pucciniomycetes</taxon>
        <taxon>Pucciniales</taxon>
        <taxon>Sphaerophragmiaceae</taxon>
        <taxon>Austropuccinia</taxon>
    </lineage>
</organism>
<feature type="compositionally biased region" description="Low complexity" evidence="1">
    <location>
        <begin position="67"/>
        <end position="77"/>
    </location>
</feature>
<gene>
    <name evidence="2" type="ORF">O181_131646</name>
</gene>
<accession>A0A9Q3L4H8</accession>
<dbReference type="EMBL" id="AVOT02145697">
    <property type="protein sequence ID" value="MBW0591931.1"/>
    <property type="molecule type" value="Genomic_DNA"/>
</dbReference>
<proteinExistence type="predicted"/>
<evidence type="ECO:0000313" key="3">
    <source>
        <dbReference type="Proteomes" id="UP000765509"/>
    </source>
</evidence>
<feature type="region of interest" description="Disordered" evidence="1">
    <location>
        <begin position="45"/>
        <end position="93"/>
    </location>
</feature>
<feature type="non-terminal residue" evidence="2">
    <location>
        <position position="93"/>
    </location>
</feature>
<reference evidence="2" key="1">
    <citation type="submission" date="2021-03" db="EMBL/GenBank/DDBJ databases">
        <title>Draft genome sequence of rust myrtle Austropuccinia psidii MF-1, a brazilian biotype.</title>
        <authorList>
            <person name="Quecine M.C."/>
            <person name="Pachon D.M.R."/>
            <person name="Bonatelli M.L."/>
            <person name="Correr F.H."/>
            <person name="Franceschini L.M."/>
            <person name="Leite T.F."/>
            <person name="Margarido G.R.A."/>
            <person name="Almeida C.A."/>
            <person name="Ferrarezi J.A."/>
            <person name="Labate C.A."/>
        </authorList>
    </citation>
    <scope>NUCLEOTIDE SEQUENCE</scope>
    <source>
        <strain evidence="2">MF-1</strain>
    </source>
</reference>
<comment type="caution">
    <text evidence="2">The sequence shown here is derived from an EMBL/GenBank/DDBJ whole genome shotgun (WGS) entry which is preliminary data.</text>
</comment>
<dbReference type="Proteomes" id="UP000765509">
    <property type="component" value="Unassembled WGS sequence"/>
</dbReference>
<evidence type="ECO:0000256" key="1">
    <source>
        <dbReference type="SAM" id="MobiDB-lite"/>
    </source>
</evidence>
<feature type="compositionally biased region" description="Acidic residues" evidence="1">
    <location>
        <begin position="54"/>
        <end position="66"/>
    </location>
</feature>
<dbReference type="AlphaFoldDB" id="A0A9Q3L4H8"/>
<keyword evidence="3" id="KW-1185">Reference proteome</keyword>
<evidence type="ECO:0000313" key="2">
    <source>
        <dbReference type="EMBL" id="MBW0591931.1"/>
    </source>
</evidence>
<sequence>MILEDALKVAFLPNSSQSIRAVQYPDERFSDKNFTEKYWEVNTEKYDLSHEISREDEDSESSEDSDQSNSNSEANNSEMEEEPEFSFSLDRDT</sequence>
<name>A0A9Q3L4H8_9BASI</name>